<dbReference type="EMBL" id="CAJNOC010007319">
    <property type="protein sequence ID" value="CAF1096574.1"/>
    <property type="molecule type" value="Genomic_DNA"/>
</dbReference>
<reference evidence="2" key="1">
    <citation type="submission" date="2021-02" db="EMBL/GenBank/DDBJ databases">
        <authorList>
            <person name="Nowell W R."/>
        </authorList>
    </citation>
    <scope>NUCLEOTIDE SEQUENCE</scope>
    <source>
        <strain evidence="2">Ploen Becks lab</strain>
    </source>
</reference>
<dbReference type="AlphaFoldDB" id="A0A814NPI0"/>
<keyword evidence="3" id="KW-1185">Reference proteome</keyword>
<dbReference type="SMART" id="SM00298">
    <property type="entry name" value="CHROMO"/>
    <property type="match status" value="1"/>
</dbReference>
<evidence type="ECO:0000313" key="3">
    <source>
        <dbReference type="Proteomes" id="UP000663879"/>
    </source>
</evidence>
<dbReference type="PROSITE" id="PS50013">
    <property type="entry name" value="CHROMO_2"/>
    <property type="match status" value="1"/>
</dbReference>
<sequence length="164" mass="19197">MELTERVDELKKLSEESQQMALVRIGEVQNEQKRIQTKRTKPLIDSLEIGTPVFIKNEGILGKLENRYSGPYTILNVTSSGNYELMDSGNVKLRMSYPLHKLKIIKNPSDLTSESFEVEKIVEKRTVDNETEYLVKWKDCPDEEKTWLKKKHHGTYIRLREKDK</sequence>
<accession>A0A814NPI0</accession>
<dbReference type="Gene3D" id="2.40.50.40">
    <property type="match status" value="1"/>
</dbReference>
<feature type="domain" description="Chromo" evidence="1">
    <location>
        <begin position="116"/>
        <end position="147"/>
    </location>
</feature>
<dbReference type="InterPro" id="IPR023780">
    <property type="entry name" value="Chromo_domain"/>
</dbReference>
<comment type="caution">
    <text evidence="2">The sequence shown here is derived from an EMBL/GenBank/DDBJ whole genome shotgun (WGS) entry which is preliminary data.</text>
</comment>
<dbReference type="InterPro" id="IPR016197">
    <property type="entry name" value="Chromo-like_dom_sf"/>
</dbReference>
<dbReference type="InterPro" id="IPR000953">
    <property type="entry name" value="Chromo/chromo_shadow_dom"/>
</dbReference>
<evidence type="ECO:0000259" key="1">
    <source>
        <dbReference type="PROSITE" id="PS50013"/>
    </source>
</evidence>
<dbReference type="OrthoDB" id="2285631at2759"/>
<dbReference type="SUPFAM" id="SSF54160">
    <property type="entry name" value="Chromo domain-like"/>
    <property type="match status" value="1"/>
</dbReference>
<dbReference type="Pfam" id="PF00385">
    <property type="entry name" value="Chromo"/>
    <property type="match status" value="1"/>
</dbReference>
<evidence type="ECO:0000313" key="2">
    <source>
        <dbReference type="EMBL" id="CAF1096574.1"/>
    </source>
</evidence>
<dbReference type="CDD" id="cd00024">
    <property type="entry name" value="CD_CSD"/>
    <property type="match status" value="1"/>
</dbReference>
<dbReference type="Proteomes" id="UP000663879">
    <property type="component" value="Unassembled WGS sequence"/>
</dbReference>
<proteinExistence type="predicted"/>
<name>A0A814NPI0_9BILA</name>
<protein>
    <recommendedName>
        <fullName evidence="1">Chromo domain-containing protein</fullName>
    </recommendedName>
</protein>
<gene>
    <name evidence="2" type="ORF">OXX778_LOCUS20938</name>
</gene>
<organism evidence="2 3">
    <name type="scientific">Brachionus calyciflorus</name>
    <dbReference type="NCBI Taxonomy" id="104777"/>
    <lineage>
        <taxon>Eukaryota</taxon>
        <taxon>Metazoa</taxon>
        <taxon>Spiralia</taxon>
        <taxon>Gnathifera</taxon>
        <taxon>Rotifera</taxon>
        <taxon>Eurotatoria</taxon>
        <taxon>Monogononta</taxon>
        <taxon>Pseudotrocha</taxon>
        <taxon>Ploima</taxon>
        <taxon>Brachionidae</taxon>
        <taxon>Brachionus</taxon>
    </lineage>
</organism>